<dbReference type="AlphaFoldDB" id="A0ABD8A6U2"/>
<protein>
    <recommendedName>
        <fullName evidence="3">Type II toxin-antitoxin system HicA family toxin</fullName>
    </recommendedName>
</protein>
<proteinExistence type="predicted"/>
<accession>A0ABD8A6U2</accession>
<dbReference type="InterPro" id="IPR038570">
    <property type="entry name" value="HicA_sf"/>
</dbReference>
<sequence>MVKGDLVLTIPNTHRSEISVDLLVRILRQAGISREEWSRLVR</sequence>
<dbReference type="Proteomes" id="UP001626603">
    <property type="component" value="Chromosome"/>
</dbReference>
<name>A0ABD8A6U2_9EURY</name>
<dbReference type="SUPFAM" id="SSF54786">
    <property type="entry name" value="YcfA/nrd intein domain"/>
    <property type="match status" value="1"/>
</dbReference>
<evidence type="ECO:0008006" key="3">
    <source>
        <dbReference type="Google" id="ProtNLM"/>
    </source>
</evidence>
<keyword evidence="2" id="KW-1185">Reference proteome</keyword>
<evidence type="ECO:0000313" key="1">
    <source>
        <dbReference type="EMBL" id="WOX55251.1"/>
    </source>
</evidence>
<reference evidence="1 2" key="1">
    <citation type="submission" date="2023-10" db="EMBL/GenBank/DDBJ databases">
        <title>The complete genome sequence of Methanoculleus palmolei DSM 4273.</title>
        <authorList>
            <person name="Lai S.-J."/>
            <person name="You Y.-T."/>
            <person name="Chen S.-C."/>
        </authorList>
    </citation>
    <scope>NUCLEOTIDE SEQUENCE [LARGE SCALE GENOMIC DNA]</scope>
    <source>
        <strain evidence="1 2">DSM 4273</strain>
    </source>
</reference>
<dbReference type="EMBL" id="CP137641">
    <property type="protein sequence ID" value="WOX55251.1"/>
    <property type="molecule type" value="Genomic_DNA"/>
</dbReference>
<organism evidence="1 2">
    <name type="scientific">Methanoculleus palmolei</name>
    <dbReference type="NCBI Taxonomy" id="72612"/>
    <lineage>
        <taxon>Archaea</taxon>
        <taxon>Methanobacteriati</taxon>
        <taxon>Methanobacteriota</taxon>
        <taxon>Stenosarchaea group</taxon>
        <taxon>Methanomicrobia</taxon>
        <taxon>Methanomicrobiales</taxon>
        <taxon>Methanomicrobiaceae</taxon>
        <taxon>Methanoculleus</taxon>
    </lineage>
</organism>
<dbReference type="Gene3D" id="3.30.920.30">
    <property type="entry name" value="Hypothetical protein"/>
    <property type="match status" value="1"/>
</dbReference>
<gene>
    <name evidence="1" type="ORF">R6Y95_07200</name>
</gene>
<evidence type="ECO:0000313" key="2">
    <source>
        <dbReference type="Proteomes" id="UP001626603"/>
    </source>
</evidence>